<protein>
    <submittedName>
        <fullName evidence="1">Uncharacterized protein</fullName>
    </submittedName>
</protein>
<dbReference type="OrthoDB" id="4442261at2759"/>
<dbReference type="AlphaFoldDB" id="A0A3D8RS41"/>
<dbReference type="RefSeq" id="XP_026603090.1">
    <property type="nucleotide sequence ID" value="XM_026748786.1"/>
</dbReference>
<evidence type="ECO:0000313" key="2">
    <source>
        <dbReference type="Proteomes" id="UP000256690"/>
    </source>
</evidence>
<organism evidence="1 2">
    <name type="scientific">Aspergillus mulundensis</name>
    <dbReference type="NCBI Taxonomy" id="1810919"/>
    <lineage>
        <taxon>Eukaryota</taxon>
        <taxon>Fungi</taxon>
        <taxon>Dikarya</taxon>
        <taxon>Ascomycota</taxon>
        <taxon>Pezizomycotina</taxon>
        <taxon>Eurotiomycetes</taxon>
        <taxon>Eurotiomycetidae</taxon>
        <taxon>Eurotiales</taxon>
        <taxon>Aspergillaceae</taxon>
        <taxon>Aspergillus</taxon>
        <taxon>Aspergillus subgen. Nidulantes</taxon>
    </lineage>
</organism>
<reference evidence="1 2" key="1">
    <citation type="journal article" date="2018" name="IMA Fungus">
        <title>IMA Genome-F 9: Draft genome sequence of Annulohypoxylon stygium, Aspergillus mulundensis, Berkeleyomyces basicola (syn. Thielaviopsis basicola), Ceratocystis smalleyi, two Cercospora beticola strains, Coleophoma cylindrospora, Fusarium fracticaudum, Phialophora cf. hyalina, and Morchella septimelata.</title>
        <authorList>
            <person name="Wingfield B.D."/>
            <person name="Bills G.F."/>
            <person name="Dong Y."/>
            <person name="Huang W."/>
            <person name="Nel W.J."/>
            <person name="Swalarsk-Parry B.S."/>
            <person name="Vaghefi N."/>
            <person name="Wilken P.M."/>
            <person name="An Z."/>
            <person name="de Beer Z.W."/>
            <person name="De Vos L."/>
            <person name="Chen L."/>
            <person name="Duong T.A."/>
            <person name="Gao Y."/>
            <person name="Hammerbacher A."/>
            <person name="Kikkert J.R."/>
            <person name="Li Y."/>
            <person name="Li H."/>
            <person name="Li K."/>
            <person name="Li Q."/>
            <person name="Liu X."/>
            <person name="Ma X."/>
            <person name="Naidoo K."/>
            <person name="Pethybridge S.J."/>
            <person name="Sun J."/>
            <person name="Steenkamp E.T."/>
            <person name="van der Nest M.A."/>
            <person name="van Wyk S."/>
            <person name="Wingfield M.J."/>
            <person name="Xiong C."/>
            <person name="Yue Q."/>
            <person name="Zhang X."/>
        </authorList>
    </citation>
    <scope>NUCLEOTIDE SEQUENCE [LARGE SCALE GENOMIC DNA]</scope>
    <source>
        <strain evidence="1 2">DSM 5745</strain>
    </source>
</reference>
<proteinExistence type="predicted"/>
<accession>A0A3D8RS41</accession>
<dbReference type="GeneID" id="38117140"/>
<evidence type="ECO:0000313" key="1">
    <source>
        <dbReference type="EMBL" id="RDW76778.1"/>
    </source>
</evidence>
<keyword evidence="2" id="KW-1185">Reference proteome</keyword>
<gene>
    <name evidence="1" type="ORF">DSM5745_06770</name>
</gene>
<dbReference type="EMBL" id="PVWQ01000007">
    <property type="protein sequence ID" value="RDW76778.1"/>
    <property type="molecule type" value="Genomic_DNA"/>
</dbReference>
<comment type="caution">
    <text evidence="1">The sequence shown here is derived from an EMBL/GenBank/DDBJ whole genome shotgun (WGS) entry which is preliminary data.</text>
</comment>
<sequence length="276" mass="31719">MWVPAFVNTVLAPLKGSTRPFPVLTGLEDKVVQLSLHYLPALYDTRVRRSPVYRRHLRPQFQLAWDYLNGRKPKQHHPYIVFYRLRSHLDDISGKGNEWWEQKLGIRLADRGSSKCGDIRDARTVHFHVGVGVNQCLVSLLAKSDILWWLPRYPQGPPRPDDPHLILSDDPRLPHAYDGDTTSPGPSGPWHGYRIQMLNANALTESVLYLIARDSDGPCPAPDVQPPPWFDSWKLMSFELDDSNRPDTPAYRRRIRPEFQFAWDYLCGRGPPGHCV</sequence>
<dbReference type="Proteomes" id="UP000256690">
    <property type="component" value="Unassembled WGS sequence"/>
</dbReference>
<name>A0A3D8RS41_9EURO</name>